<geneLocation type="mitochondrion" evidence="1"/>
<proteinExistence type="predicted"/>
<dbReference type="EMBL" id="KY774314">
    <property type="protein sequence ID" value="ART31294.1"/>
    <property type="molecule type" value="Genomic_DNA"/>
</dbReference>
<accession>A0A1Y0B1N6</accession>
<reference evidence="1" key="1">
    <citation type="submission" date="2017-03" db="EMBL/GenBank/DDBJ databases">
        <title>The mitochondrial genome of the carnivorous plant Utricularia reniformis (Lentibulariaceae): structure, comparative analysis and evolutionary landmarks.</title>
        <authorList>
            <person name="Silva S.R."/>
            <person name="Alvarenga D.O."/>
            <person name="Michael T.P."/>
            <person name="Miranda V.F.O."/>
            <person name="Varani A.M."/>
        </authorList>
    </citation>
    <scope>NUCLEOTIDE SEQUENCE</scope>
</reference>
<name>A0A1Y0B1N6_9LAMI</name>
<dbReference type="AlphaFoldDB" id="A0A1Y0B1N6"/>
<gene>
    <name evidence="1" type="ORF">AEK19_MT1072</name>
</gene>
<sequence length="63" mass="6825">MGEEGNYFVIRWTSSVDICPSKSLSSKSFFPSVDDISLLSVCGSWTFSKSPEGSKLLSSGELI</sequence>
<protein>
    <submittedName>
        <fullName evidence="1">Uncharacterized protein</fullName>
    </submittedName>
</protein>
<evidence type="ECO:0000313" key="1">
    <source>
        <dbReference type="EMBL" id="ART31294.1"/>
    </source>
</evidence>
<organism evidence="1">
    <name type="scientific">Utricularia reniformis</name>
    <dbReference type="NCBI Taxonomy" id="192314"/>
    <lineage>
        <taxon>Eukaryota</taxon>
        <taxon>Viridiplantae</taxon>
        <taxon>Streptophyta</taxon>
        <taxon>Embryophyta</taxon>
        <taxon>Tracheophyta</taxon>
        <taxon>Spermatophyta</taxon>
        <taxon>Magnoliopsida</taxon>
        <taxon>eudicotyledons</taxon>
        <taxon>Gunneridae</taxon>
        <taxon>Pentapetalae</taxon>
        <taxon>asterids</taxon>
        <taxon>lamiids</taxon>
        <taxon>Lamiales</taxon>
        <taxon>Lentibulariaceae</taxon>
        <taxon>Utricularia</taxon>
    </lineage>
</organism>
<keyword evidence="1" id="KW-0496">Mitochondrion</keyword>